<accession>A0ABQ4TGH0</accession>
<sequence length="74" mass="7998">MWRSPRGGFAWKPSDEAPELGCGNGPLATGAHARASAWAPADAPHLIMRIMYACMTLRRNAIARDPRLAGLARI</sequence>
<keyword evidence="2" id="KW-1185">Reference proteome</keyword>
<dbReference type="EMBL" id="BPQV01000016">
    <property type="protein sequence ID" value="GJE29462.1"/>
    <property type="molecule type" value="Genomic_DNA"/>
</dbReference>
<reference evidence="1" key="2">
    <citation type="submission" date="2021-08" db="EMBL/GenBank/DDBJ databases">
        <authorList>
            <person name="Tani A."/>
            <person name="Ola A."/>
            <person name="Ogura Y."/>
            <person name="Katsura K."/>
            <person name="Hayashi T."/>
        </authorList>
    </citation>
    <scope>NUCLEOTIDE SEQUENCE</scope>
    <source>
        <strain evidence="1">NBRC 15689</strain>
    </source>
</reference>
<evidence type="ECO:0000313" key="2">
    <source>
        <dbReference type="Proteomes" id="UP001055156"/>
    </source>
</evidence>
<reference evidence="1" key="1">
    <citation type="journal article" date="2021" name="Front. Microbiol.">
        <title>Comprehensive Comparative Genomics and Phenotyping of Methylobacterium Species.</title>
        <authorList>
            <person name="Alessa O."/>
            <person name="Ogura Y."/>
            <person name="Fujitani Y."/>
            <person name="Takami H."/>
            <person name="Hayashi T."/>
            <person name="Sahin N."/>
            <person name="Tani A."/>
        </authorList>
    </citation>
    <scope>NUCLEOTIDE SEQUENCE</scope>
    <source>
        <strain evidence="1">NBRC 15689</strain>
    </source>
</reference>
<evidence type="ECO:0000313" key="1">
    <source>
        <dbReference type="EMBL" id="GJE29462.1"/>
    </source>
</evidence>
<proteinExistence type="predicted"/>
<dbReference type="Proteomes" id="UP001055156">
    <property type="component" value="Unassembled WGS sequence"/>
</dbReference>
<protein>
    <submittedName>
        <fullName evidence="1">Uncharacterized protein</fullName>
    </submittedName>
</protein>
<gene>
    <name evidence="1" type="ORF">LKMONMHP_4343</name>
</gene>
<name>A0ABQ4TGH0_METOR</name>
<comment type="caution">
    <text evidence="1">The sequence shown here is derived from an EMBL/GenBank/DDBJ whole genome shotgun (WGS) entry which is preliminary data.</text>
</comment>
<organism evidence="1 2">
    <name type="scientific">Methylobacterium organophilum</name>
    <dbReference type="NCBI Taxonomy" id="410"/>
    <lineage>
        <taxon>Bacteria</taxon>
        <taxon>Pseudomonadati</taxon>
        <taxon>Pseudomonadota</taxon>
        <taxon>Alphaproteobacteria</taxon>
        <taxon>Hyphomicrobiales</taxon>
        <taxon>Methylobacteriaceae</taxon>
        <taxon>Methylobacterium</taxon>
    </lineage>
</organism>